<keyword evidence="5 11" id="KW-0472">Membrane</keyword>
<feature type="domain" description="Palmitoyltransferase DHHC" evidence="13">
    <location>
        <begin position="122"/>
        <end position="234"/>
    </location>
</feature>
<proteinExistence type="inferred from homology"/>
<evidence type="ECO:0000256" key="5">
    <source>
        <dbReference type="ARBA" id="ARBA00023136"/>
    </source>
</evidence>
<feature type="transmembrane region" description="Helical" evidence="11">
    <location>
        <begin position="200"/>
        <end position="225"/>
    </location>
</feature>
<comment type="subcellular location">
    <subcellularLocation>
        <location evidence="1">Membrane</location>
        <topology evidence="1">Multi-pass membrane protein</topology>
    </subcellularLocation>
</comment>
<dbReference type="GO" id="GO:0005783">
    <property type="term" value="C:endoplasmic reticulum"/>
    <property type="evidence" value="ECO:0007669"/>
    <property type="project" value="TreeGrafter"/>
</dbReference>
<name>A0AAN7TCA8_9PEZI</name>
<dbReference type="GO" id="GO:0019706">
    <property type="term" value="F:protein-cysteine S-palmitoyltransferase activity"/>
    <property type="evidence" value="ECO:0007669"/>
    <property type="project" value="UniProtKB-EC"/>
</dbReference>
<dbReference type="GO" id="GO:0016020">
    <property type="term" value="C:membrane"/>
    <property type="evidence" value="ECO:0007669"/>
    <property type="project" value="UniProtKB-SubCell"/>
</dbReference>
<evidence type="ECO:0000256" key="11">
    <source>
        <dbReference type="RuleBase" id="RU079119"/>
    </source>
</evidence>
<dbReference type="EMBL" id="JAVRRL010000057">
    <property type="protein sequence ID" value="KAK5109893.1"/>
    <property type="molecule type" value="Genomic_DNA"/>
</dbReference>
<evidence type="ECO:0000256" key="7">
    <source>
        <dbReference type="ARBA" id="ARBA00023288"/>
    </source>
</evidence>
<dbReference type="InterPro" id="IPR001594">
    <property type="entry name" value="Palmitoyltrfase_DHHC"/>
</dbReference>
<dbReference type="AlphaFoldDB" id="A0AAN7TCA8"/>
<dbReference type="EC" id="2.3.1.225" evidence="11"/>
<comment type="similarity">
    <text evidence="9">Belongs to the DHHC palmitoyltransferase family. PFA5 subfamily.</text>
</comment>
<feature type="transmembrane region" description="Helical" evidence="11">
    <location>
        <begin position="166"/>
        <end position="188"/>
    </location>
</feature>
<dbReference type="PROSITE" id="PS50216">
    <property type="entry name" value="DHHC"/>
    <property type="match status" value="1"/>
</dbReference>
<keyword evidence="7" id="KW-0449">Lipoprotein</keyword>
<evidence type="ECO:0000313" key="14">
    <source>
        <dbReference type="EMBL" id="KAK5109893.1"/>
    </source>
</evidence>
<feature type="region of interest" description="Disordered" evidence="12">
    <location>
        <begin position="251"/>
        <end position="296"/>
    </location>
</feature>
<gene>
    <name evidence="14" type="ORF">LTR62_006500</name>
</gene>
<dbReference type="GO" id="GO:0005794">
    <property type="term" value="C:Golgi apparatus"/>
    <property type="evidence" value="ECO:0007669"/>
    <property type="project" value="TreeGrafter"/>
</dbReference>
<evidence type="ECO:0000256" key="3">
    <source>
        <dbReference type="ARBA" id="ARBA00022692"/>
    </source>
</evidence>
<dbReference type="PANTHER" id="PTHR22883:SF23">
    <property type="entry name" value="PALMITOYLTRANSFERASE ZDHHC6"/>
    <property type="match status" value="1"/>
</dbReference>
<keyword evidence="2 11" id="KW-0808">Transferase</keyword>
<feature type="transmembrane region" description="Helical" evidence="11">
    <location>
        <begin position="57"/>
        <end position="79"/>
    </location>
</feature>
<evidence type="ECO:0000256" key="6">
    <source>
        <dbReference type="ARBA" id="ARBA00023139"/>
    </source>
</evidence>
<evidence type="ECO:0000256" key="9">
    <source>
        <dbReference type="ARBA" id="ARBA00038298"/>
    </source>
</evidence>
<sequence length="471" mass="53031">MADERPVKNKQNKASLGTAKVVPVVLVLIVAYASYVVVGPLSINYLFNPPENVRPRIAAGIAIPILWFALLLPVAVTYLRLLLIVTRDPGYVPLGSEQLRRAPPSEFWMRDVFVCDPTGKPIWCSHCENWKPDRTHHNQDVGRCTLKMDHFCPWVGGVVGERSVKFFLQFLVQAMILCLYLTIVMAYFVHEHRSNLQWDIALGLAAFFLFFTLGMVANSLHLAFLGMTTIEHANRDATLHLAVLLPPELQPSSTNGLPDEPARVARPSSSRSPEDEDGESERPLTSEIDDPSHSRYFINNGPSRAIRRLAKCDAWRGTITYPLKNTSDEPRAPASQQRTFAILETPPGLNPWDLGTAYRNFTSVFGHKLHHWLFPFRAASTSAQTSDVSAYPLGPQFEDFLDDVGLVEYNSSALTGSTISSSSKRKRKRKVDIGWQNGERPDGYITEKEIRRQKKEARRLRERANNDLELP</sequence>
<organism evidence="14 15">
    <name type="scientific">Meristemomyces frigidus</name>
    <dbReference type="NCBI Taxonomy" id="1508187"/>
    <lineage>
        <taxon>Eukaryota</taxon>
        <taxon>Fungi</taxon>
        <taxon>Dikarya</taxon>
        <taxon>Ascomycota</taxon>
        <taxon>Pezizomycotina</taxon>
        <taxon>Dothideomycetes</taxon>
        <taxon>Dothideomycetidae</taxon>
        <taxon>Mycosphaerellales</taxon>
        <taxon>Teratosphaeriaceae</taxon>
        <taxon>Meristemomyces</taxon>
    </lineage>
</organism>
<evidence type="ECO:0000313" key="15">
    <source>
        <dbReference type="Proteomes" id="UP001310890"/>
    </source>
</evidence>
<comment type="domain">
    <text evidence="11">The DHHC domain is required for palmitoyltransferase activity.</text>
</comment>
<keyword evidence="6" id="KW-0564">Palmitate</keyword>
<keyword evidence="8 11" id="KW-0012">Acyltransferase</keyword>
<comment type="catalytic activity">
    <reaction evidence="10 11">
        <text>L-cysteinyl-[protein] + hexadecanoyl-CoA = S-hexadecanoyl-L-cysteinyl-[protein] + CoA</text>
        <dbReference type="Rhea" id="RHEA:36683"/>
        <dbReference type="Rhea" id="RHEA-COMP:10131"/>
        <dbReference type="Rhea" id="RHEA-COMP:11032"/>
        <dbReference type="ChEBI" id="CHEBI:29950"/>
        <dbReference type="ChEBI" id="CHEBI:57287"/>
        <dbReference type="ChEBI" id="CHEBI:57379"/>
        <dbReference type="ChEBI" id="CHEBI:74151"/>
        <dbReference type="EC" id="2.3.1.225"/>
    </reaction>
</comment>
<reference evidence="14" key="1">
    <citation type="submission" date="2023-08" db="EMBL/GenBank/DDBJ databases">
        <title>Black Yeasts Isolated from many extreme environments.</title>
        <authorList>
            <person name="Coleine C."/>
            <person name="Stajich J.E."/>
            <person name="Selbmann L."/>
        </authorList>
    </citation>
    <scope>NUCLEOTIDE SEQUENCE</scope>
    <source>
        <strain evidence="14">CCFEE 5401</strain>
    </source>
</reference>
<evidence type="ECO:0000259" key="13">
    <source>
        <dbReference type="Pfam" id="PF01529"/>
    </source>
</evidence>
<keyword evidence="4 11" id="KW-1133">Transmembrane helix</keyword>
<dbReference type="GO" id="GO:0006612">
    <property type="term" value="P:protein targeting to membrane"/>
    <property type="evidence" value="ECO:0007669"/>
    <property type="project" value="TreeGrafter"/>
</dbReference>
<evidence type="ECO:0000256" key="10">
    <source>
        <dbReference type="ARBA" id="ARBA00048048"/>
    </source>
</evidence>
<protein>
    <recommendedName>
        <fullName evidence="11">Palmitoyltransferase</fullName>
        <ecNumber evidence="11">2.3.1.225</ecNumber>
    </recommendedName>
</protein>
<evidence type="ECO:0000256" key="8">
    <source>
        <dbReference type="ARBA" id="ARBA00023315"/>
    </source>
</evidence>
<dbReference type="InterPro" id="IPR039859">
    <property type="entry name" value="PFA4/ZDH16/20/ERF2-like"/>
</dbReference>
<keyword evidence="3 11" id="KW-0812">Transmembrane</keyword>
<dbReference type="PANTHER" id="PTHR22883">
    <property type="entry name" value="ZINC FINGER DHHC DOMAIN CONTAINING PROTEIN"/>
    <property type="match status" value="1"/>
</dbReference>
<evidence type="ECO:0000256" key="12">
    <source>
        <dbReference type="SAM" id="MobiDB-lite"/>
    </source>
</evidence>
<dbReference type="Pfam" id="PF01529">
    <property type="entry name" value="DHHC"/>
    <property type="match status" value="1"/>
</dbReference>
<evidence type="ECO:0000256" key="2">
    <source>
        <dbReference type="ARBA" id="ARBA00022679"/>
    </source>
</evidence>
<evidence type="ECO:0000256" key="1">
    <source>
        <dbReference type="ARBA" id="ARBA00004141"/>
    </source>
</evidence>
<dbReference type="Proteomes" id="UP001310890">
    <property type="component" value="Unassembled WGS sequence"/>
</dbReference>
<feature type="transmembrane region" description="Helical" evidence="11">
    <location>
        <begin position="21"/>
        <end position="45"/>
    </location>
</feature>
<comment type="caution">
    <text evidence="14">The sequence shown here is derived from an EMBL/GenBank/DDBJ whole genome shotgun (WGS) entry which is preliminary data.</text>
</comment>
<accession>A0AAN7TCA8</accession>
<evidence type="ECO:0000256" key="4">
    <source>
        <dbReference type="ARBA" id="ARBA00022989"/>
    </source>
</evidence>